<reference evidence="2 3" key="1">
    <citation type="submission" date="2019-05" db="EMBL/GenBank/DDBJ databases">
        <title>Emergence of the Ug99 lineage of the wheat stem rust pathogen through somatic hybridization.</title>
        <authorList>
            <person name="Li F."/>
            <person name="Upadhyaya N.M."/>
            <person name="Sperschneider J."/>
            <person name="Matny O."/>
            <person name="Nguyen-Phuc H."/>
            <person name="Mago R."/>
            <person name="Raley C."/>
            <person name="Miller M.E."/>
            <person name="Silverstein K.A.T."/>
            <person name="Henningsen E."/>
            <person name="Hirsch C.D."/>
            <person name="Visser B."/>
            <person name="Pretorius Z.A."/>
            <person name="Steffenson B.J."/>
            <person name="Schwessinger B."/>
            <person name="Dodds P.N."/>
            <person name="Figueroa M."/>
        </authorList>
    </citation>
    <scope>NUCLEOTIDE SEQUENCE [LARGE SCALE GENOMIC DNA]</scope>
    <source>
        <strain evidence="2 3">Ug99</strain>
    </source>
</reference>
<gene>
    <name evidence="2" type="ORF">PGTUg99_021361</name>
</gene>
<proteinExistence type="predicted"/>
<dbReference type="Proteomes" id="UP000325313">
    <property type="component" value="Unassembled WGS sequence"/>
</dbReference>
<dbReference type="AlphaFoldDB" id="A0A5B0RWR6"/>
<evidence type="ECO:0000256" key="1">
    <source>
        <dbReference type="SAM" id="MobiDB-lite"/>
    </source>
</evidence>
<protein>
    <submittedName>
        <fullName evidence="2">Uncharacterized protein</fullName>
    </submittedName>
</protein>
<comment type="caution">
    <text evidence="2">The sequence shown here is derived from an EMBL/GenBank/DDBJ whole genome shotgun (WGS) entry which is preliminary data.</text>
</comment>
<evidence type="ECO:0000313" key="2">
    <source>
        <dbReference type="EMBL" id="KAA1130451.1"/>
    </source>
</evidence>
<feature type="compositionally biased region" description="Basic and acidic residues" evidence="1">
    <location>
        <begin position="137"/>
        <end position="147"/>
    </location>
</feature>
<dbReference type="EMBL" id="VDEP01000109">
    <property type="protein sequence ID" value="KAA1130451.1"/>
    <property type="molecule type" value="Genomic_DNA"/>
</dbReference>
<feature type="region of interest" description="Disordered" evidence="1">
    <location>
        <begin position="119"/>
        <end position="147"/>
    </location>
</feature>
<evidence type="ECO:0000313" key="3">
    <source>
        <dbReference type="Proteomes" id="UP000325313"/>
    </source>
</evidence>
<organism evidence="2 3">
    <name type="scientific">Puccinia graminis f. sp. tritici</name>
    <dbReference type="NCBI Taxonomy" id="56615"/>
    <lineage>
        <taxon>Eukaryota</taxon>
        <taxon>Fungi</taxon>
        <taxon>Dikarya</taxon>
        <taxon>Basidiomycota</taxon>
        <taxon>Pucciniomycotina</taxon>
        <taxon>Pucciniomycetes</taxon>
        <taxon>Pucciniales</taxon>
        <taxon>Pucciniaceae</taxon>
        <taxon>Puccinia</taxon>
    </lineage>
</organism>
<feature type="region of interest" description="Disordered" evidence="1">
    <location>
        <begin position="1"/>
        <end position="22"/>
    </location>
</feature>
<accession>A0A5B0RWR6</accession>
<name>A0A5B0RWR6_PUCGR</name>
<sequence>MERSIPAFNGSQLSLGHSGHDISNHVLHNPEKEHMQHLYGGPKERVEKPGPIRAIKLVYPAGERSVGWGGSIPLGLYAILEKNYLIVDRVLYAKLSSQETNPCLRPGLPGKVPQQIAVCNNPHPQANPIPDLPSKYSGEDVGHKPVN</sequence>